<sequence>MDLSHTRYELLECYVNGQAPLPELSKDTETAWRDFQCEARTNFGLLIRDAVCDRIVPSGITVGGSVKSRAAKAATRIWRDNRMDRVVREFIEYGTTFGRSYLTVWNDDDSNAVVTADSPRTMCAATDPLQPWRVRAAVRIWRDRDAARDYAVVWTDQYKQKFSRPCYTDEHQQVVATHASGGWEAETPEPVYTGSAPPVVVYDNLGGMGEFEPHIDVINRINRAVLNQVTTLAMQAFRQRALTIDDKNHPGLPQRDQDGNLIDWAKLFEPHPAALWNLPPGVKVWEGAATDTTPMLNAVNDYIRHLSAVTKTPLPMLVPDSQNQSAAGAENAEKSFIFKCDRVLTSVKLAVEAALLIALAVEGFASVDTVCVSFEDPARVMLSEKYQAAVSAKALGEAIATIQRRILGMSPEEIAEDAAARAQEQAAIPPEPSQAPDEPSPDDSGPLADNRLRNPATAN</sequence>
<dbReference type="EMBL" id="MVHU01000035">
    <property type="protein sequence ID" value="ORA77190.1"/>
    <property type="molecule type" value="Genomic_DNA"/>
</dbReference>
<proteinExistence type="predicted"/>
<evidence type="ECO:0000313" key="3">
    <source>
        <dbReference type="Proteomes" id="UP000192713"/>
    </source>
</evidence>
<feature type="region of interest" description="Disordered" evidence="1">
    <location>
        <begin position="416"/>
        <end position="459"/>
    </location>
</feature>
<evidence type="ECO:0000256" key="1">
    <source>
        <dbReference type="SAM" id="MobiDB-lite"/>
    </source>
</evidence>
<dbReference type="RefSeq" id="WP_234808330.1">
    <property type="nucleotide sequence ID" value="NZ_MVHU01000035.1"/>
</dbReference>
<dbReference type="InterPro" id="IPR021145">
    <property type="entry name" value="Portal_protein_SPP1_Gp6-like"/>
</dbReference>
<accession>A0A1X0DZH9</accession>
<dbReference type="Pfam" id="PF05133">
    <property type="entry name" value="SPP1_portal"/>
    <property type="match status" value="1"/>
</dbReference>
<evidence type="ECO:0000313" key="2">
    <source>
        <dbReference type="EMBL" id="ORA77190.1"/>
    </source>
</evidence>
<name>A0A1X0DZH9_9MYCO</name>
<comment type="caution">
    <text evidence="2">The sequence shown here is derived from an EMBL/GenBank/DDBJ whole genome shotgun (WGS) entry which is preliminary data.</text>
</comment>
<reference evidence="2 3" key="1">
    <citation type="submission" date="2017-02" db="EMBL/GenBank/DDBJ databases">
        <title>The new phylogeny of genus Mycobacterium.</title>
        <authorList>
            <person name="Tortoli E."/>
            <person name="Trovato A."/>
            <person name="Cirillo D.M."/>
        </authorList>
    </citation>
    <scope>NUCLEOTIDE SEQUENCE [LARGE SCALE GENOMIC DNA]</scope>
    <source>
        <strain evidence="2 3">DSM 45093</strain>
    </source>
</reference>
<evidence type="ECO:0008006" key="4">
    <source>
        <dbReference type="Google" id="ProtNLM"/>
    </source>
</evidence>
<dbReference type="Proteomes" id="UP000192713">
    <property type="component" value="Unassembled WGS sequence"/>
</dbReference>
<gene>
    <name evidence="2" type="ORF">BST28_18910</name>
</gene>
<protein>
    <recommendedName>
        <fullName evidence="4">Phage portal protein</fullName>
    </recommendedName>
</protein>
<dbReference type="AlphaFoldDB" id="A0A1X0DZH9"/>
<organism evidence="2 3">
    <name type="scientific">Mycolicibacter kumamotonensis</name>
    <dbReference type="NCBI Taxonomy" id="354243"/>
    <lineage>
        <taxon>Bacteria</taxon>
        <taxon>Bacillati</taxon>
        <taxon>Actinomycetota</taxon>
        <taxon>Actinomycetes</taxon>
        <taxon>Mycobacteriales</taxon>
        <taxon>Mycobacteriaceae</taxon>
        <taxon>Mycolicibacter</taxon>
    </lineage>
</organism>